<comment type="caution">
    <text evidence="3">The sequence shown here is derived from an EMBL/GenBank/DDBJ whole genome shotgun (WGS) entry which is preliminary data.</text>
</comment>
<evidence type="ECO:0000313" key="4">
    <source>
        <dbReference type="Proteomes" id="UP000612893"/>
    </source>
</evidence>
<proteinExistence type="inferred from homology"/>
<dbReference type="InterPro" id="IPR027417">
    <property type="entry name" value="P-loop_NTPase"/>
</dbReference>
<sequence>MPGPVVIPGVDIADYYDRLGPLKEPLLDDRVSEVMVNGKDQIFVEIEGRIAKTGLGFPDEESLVNAIQFIAGTVGRHVDERTPLVDCRLVDGSRVNAVLRPVAIDGPSLTIRKFATDPYQVEDLIRFGTCTESGFGFLKACVHARANIIVSGGTGTGKTTFLNVISSFIPERERIVTIEDAAELQLHQEHVVRLESRPRDIEGEGEIPIRRLVVNSLRMRPDRIVVGECRAGEALDMLQAMNTGHDGSMTTLHANTPREALGRLETLVLMGGIELPVRAIRGQIAGAVDIFCQLGRLRDGSRRVTSITEVDKMNDDVILTQEVFRFEPHGVDEQGRIAGDFVATGVRPIILDRLVDSGLPIPQELLLLFPDPRGSFFSGAGGRAS</sequence>
<name>A0A934K729_9BACT</name>
<dbReference type="EMBL" id="JAEKNR010000030">
    <property type="protein sequence ID" value="MBJ7596940.1"/>
    <property type="molecule type" value="Genomic_DNA"/>
</dbReference>
<accession>A0A934K729</accession>
<dbReference type="Pfam" id="PF00437">
    <property type="entry name" value="T2SSE"/>
    <property type="match status" value="1"/>
</dbReference>
<dbReference type="InterPro" id="IPR001482">
    <property type="entry name" value="T2SS/T4SS_dom"/>
</dbReference>
<organism evidence="3 4">
    <name type="scientific">Candidatus Nephthysia bennettiae</name>
    <dbReference type="NCBI Taxonomy" id="3127016"/>
    <lineage>
        <taxon>Bacteria</taxon>
        <taxon>Bacillati</taxon>
        <taxon>Candidatus Dormiibacterota</taxon>
        <taxon>Candidatus Dormibacteria</taxon>
        <taxon>Candidatus Dormibacterales</taxon>
        <taxon>Candidatus Dormibacteraceae</taxon>
        <taxon>Candidatus Nephthysia</taxon>
    </lineage>
</organism>
<evidence type="ECO:0000259" key="2">
    <source>
        <dbReference type="Pfam" id="PF00437"/>
    </source>
</evidence>
<comment type="similarity">
    <text evidence="1">Belongs to the GSP E family.</text>
</comment>
<dbReference type="InterPro" id="IPR050921">
    <property type="entry name" value="T4SS_GSP_E_ATPase"/>
</dbReference>
<dbReference type="Gene3D" id="3.30.450.380">
    <property type="match status" value="1"/>
</dbReference>
<dbReference type="AlphaFoldDB" id="A0A934K729"/>
<dbReference type="PANTHER" id="PTHR30486:SF15">
    <property type="entry name" value="TYPE II_IV SECRETION SYSTEM ATPASE"/>
    <property type="match status" value="1"/>
</dbReference>
<keyword evidence="4" id="KW-1185">Reference proteome</keyword>
<evidence type="ECO:0000256" key="1">
    <source>
        <dbReference type="ARBA" id="ARBA00006611"/>
    </source>
</evidence>
<dbReference type="PANTHER" id="PTHR30486">
    <property type="entry name" value="TWITCHING MOTILITY PROTEIN PILT"/>
    <property type="match status" value="1"/>
</dbReference>
<reference evidence="3" key="1">
    <citation type="submission" date="2020-10" db="EMBL/GenBank/DDBJ databases">
        <title>Ca. Dormibacterota MAGs.</title>
        <authorList>
            <person name="Montgomery K."/>
        </authorList>
    </citation>
    <scope>NUCLEOTIDE SEQUENCE [LARGE SCALE GENOMIC DNA]</scope>
    <source>
        <strain evidence="3">SC8812_S17_10</strain>
    </source>
</reference>
<dbReference type="RefSeq" id="WP_338198780.1">
    <property type="nucleotide sequence ID" value="NZ_JAEKNR010000030.1"/>
</dbReference>
<dbReference type="GO" id="GO:0016887">
    <property type="term" value="F:ATP hydrolysis activity"/>
    <property type="evidence" value="ECO:0007669"/>
    <property type="project" value="InterPro"/>
</dbReference>
<dbReference type="Proteomes" id="UP000612893">
    <property type="component" value="Unassembled WGS sequence"/>
</dbReference>
<evidence type="ECO:0000313" key="3">
    <source>
        <dbReference type="EMBL" id="MBJ7596940.1"/>
    </source>
</evidence>
<dbReference type="CDD" id="cd01130">
    <property type="entry name" value="VirB11-like_ATPase"/>
    <property type="match status" value="1"/>
</dbReference>
<protein>
    <submittedName>
        <fullName evidence="3">CpaF family protein</fullName>
    </submittedName>
</protein>
<gene>
    <name evidence="3" type="ORF">JF922_02475</name>
</gene>
<dbReference type="SUPFAM" id="SSF52540">
    <property type="entry name" value="P-loop containing nucleoside triphosphate hydrolases"/>
    <property type="match status" value="1"/>
</dbReference>
<feature type="domain" description="Bacterial type II secretion system protein E" evidence="2">
    <location>
        <begin position="24"/>
        <end position="281"/>
    </location>
</feature>
<dbReference type="Gene3D" id="3.40.50.300">
    <property type="entry name" value="P-loop containing nucleotide triphosphate hydrolases"/>
    <property type="match status" value="1"/>
</dbReference>